<feature type="domain" description="eCIS core" evidence="2">
    <location>
        <begin position="34"/>
        <end position="110"/>
    </location>
</feature>
<dbReference type="EMBL" id="JBHTLX010000016">
    <property type="protein sequence ID" value="MFD1248414.1"/>
    <property type="molecule type" value="Genomic_DNA"/>
</dbReference>
<dbReference type="Pfam" id="PF13699">
    <property type="entry name" value="eCIS_core"/>
    <property type="match status" value="1"/>
</dbReference>
<evidence type="ECO:0000313" key="4">
    <source>
        <dbReference type="Proteomes" id="UP001597229"/>
    </source>
</evidence>
<gene>
    <name evidence="3" type="ORF">ACFQ3F_11515</name>
</gene>
<comment type="caution">
    <text evidence="3">The sequence shown here is derived from an EMBL/GenBank/DDBJ whole genome shotgun (WGS) entry which is preliminary data.</text>
</comment>
<keyword evidence="4" id="KW-1185">Reference proteome</keyword>
<sequence>MRPLDRAAAEREADEAAHRLRARRTPAAVLRDGPVPEAVRAPVEELTGADLSHVRFDTHTDPYTVAGPDGLVAATDGDTVYTGLTHAIGDSPLAGQVVAHELVHTAQLSQAPGGRRPTHGVAPLKLGFCGGGSKDRFALLRSGNPLTAADAKSIVSAYGKLGEADRDKVVAEFHKTGDAHSGIQRLLAALSPADLEASRDLVSDLQDRVQRLAVEARAGKSLAQLGADEGAAMKKEAEAAALAQAQADAAAKGLPPPATVGAGDVSKAHDEETKKTSPIPATVVNAWDALSAADQSSWNARAAAVIAKVVTACNKLAPDLKVTAANLTWAPREVAAFGANVYAFSGDPISFGMSFVETAESDPEYVVRTVVHELAGHPSFVKRYQSAEAVIYAEAHKAEPSLGAPWDTSEEKNTFGYIGTEIYAALREVPFEKPLSAADAAKGLVTGITPADNIDNKISLVKTKFTLPTGIAIVQGLYERFRIDPRVTSAALALFVTKVEKYFGKVLKT</sequence>
<proteinExistence type="predicted"/>
<name>A0ABW3W1X5_9ACTN</name>
<feature type="compositionally biased region" description="Basic and acidic residues" evidence="1">
    <location>
        <begin position="266"/>
        <end position="275"/>
    </location>
</feature>
<feature type="region of interest" description="Disordered" evidence="1">
    <location>
        <begin position="252"/>
        <end position="276"/>
    </location>
</feature>
<reference evidence="4" key="1">
    <citation type="journal article" date="2019" name="Int. J. Syst. Evol. Microbiol.">
        <title>The Global Catalogue of Microorganisms (GCM) 10K type strain sequencing project: providing services to taxonomists for standard genome sequencing and annotation.</title>
        <authorList>
            <consortium name="The Broad Institute Genomics Platform"/>
            <consortium name="The Broad Institute Genome Sequencing Center for Infectious Disease"/>
            <person name="Wu L."/>
            <person name="Ma J."/>
        </authorList>
    </citation>
    <scope>NUCLEOTIDE SEQUENCE [LARGE SCALE GENOMIC DNA]</scope>
    <source>
        <strain evidence="4">CCUG 52478</strain>
    </source>
</reference>
<evidence type="ECO:0000259" key="2">
    <source>
        <dbReference type="Pfam" id="PF13699"/>
    </source>
</evidence>
<dbReference type="RefSeq" id="WP_367917928.1">
    <property type="nucleotide sequence ID" value="NZ_BAABAC010000006.1"/>
</dbReference>
<evidence type="ECO:0000256" key="1">
    <source>
        <dbReference type="SAM" id="MobiDB-lite"/>
    </source>
</evidence>
<organism evidence="3 4">
    <name type="scientific">Nocardioides ginsengisoli</name>
    <dbReference type="NCBI Taxonomy" id="363868"/>
    <lineage>
        <taxon>Bacteria</taxon>
        <taxon>Bacillati</taxon>
        <taxon>Actinomycetota</taxon>
        <taxon>Actinomycetes</taxon>
        <taxon>Propionibacteriales</taxon>
        <taxon>Nocardioidaceae</taxon>
        <taxon>Nocardioides</taxon>
    </lineage>
</organism>
<accession>A0ABW3W1X5</accession>
<dbReference type="Proteomes" id="UP001597229">
    <property type="component" value="Unassembled WGS sequence"/>
</dbReference>
<dbReference type="InterPro" id="IPR025295">
    <property type="entry name" value="eCIS_core_dom"/>
</dbReference>
<protein>
    <submittedName>
        <fullName evidence="3">DUF4157 domain-containing protein</fullName>
    </submittedName>
</protein>
<evidence type="ECO:0000313" key="3">
    <source>
        <dbReference type="EMBL" id="MFD1248414.1"/>
    </source>
</evidence>